<dbReference type="AlphaFoldDB" id="A0A8K0AFK3"/>
<proteinExistence type="predicted"/>
<dbReference type="EMBL" id="OV696694">
    <property type="protein sequence ID" value="CAH1273832.1"/>
    <property type="molecule type" value="Genomic_DNA"/>
</dbReference>
<name>A0A8K0AFK3_BRALA</name>
<dbReference type="OrthoDB" id="10388250at2759"/>
<organism evidence="2 3">
    <name type="scientific">Branchiostoma lanceolatum</name>
    <name type="common">Common lancelet</name>
    <name type="synonym">Amphioxus lanceolatum</name>
    <dbReference type="NCBI Taxonomy" id="7740"/>
    <lineage>
        <taxon>Eukaryota</taxon>
        <taxon>Metazoa</taxon>
        <taxon>Chordata</taxon>
        <taxon>Cephalochordata</taxon>
        <taxon>Leptocardii</taxon>
        <taxon>Amphioxiformes</taxon>
        <taxon>Branchiostomatidae</taxon>
        <taxon>Branchiostoma</taxon>
    </lineage>
</organism>
<gene>
    <name evidence="2" type="primary">Hypp5206</name>
    <name evidence="2" type="ORF">BLAG_LOCUS25041</name>
</gene>
<feature type="region of interest" description="Disordered" evidence="1">
    <location>
        <begin position="239"/>
        <end position="259"/>
    </location>
</feature>
<evidence type="ECO:0000313" key="3">
    <source>
        <dbReference type="Proteomes" id="UP000838412"/>
    </source>
</evidence>
<evidence type="ECO:0000256" key="1">
    <source>
        <dbReference type="SAM" id="MobiDB-lite"/>
    </source>
</evidence>
<sequence>MASQQEFQCTRCHKILRSHEIRDECPSAPRRHWGQYNYSLDTWAIQREWSCCLEEREDSPGCRRDAHDVIATAKSLEIQNSVQDSPLPLLESPVLDTSHSLNRTTRDQNVSTFLATKEQVDQEHDRNRTELNAITVEDNLKRQNVQRQTAENRDKAWGYGKNFQQSNTKLSSIVDDVTTNDRFTKHVTANRVRASAGNPVSCCSTCFCAKTTTEHSPVDGVFHVTVQSFPTFVAHHSNSSAAKSANPSAKRVYKPPPTCPESFDVTNKLKCS</sequence>
<accession>A0A8K0AFK3</accession>
<feature type="compositionally biased region" description="Low complexity" evidence="1">
    <location>
        <begin position="239"/>
        <end position="250"/>
    </location>
</feature>
<evidence type="ECO:0000313" key="2">
    <source>
        <dbReference type="EMBL" id="CAH1273832.1"/>
    </source>
</evidence>
<reference evidence="2" key="1">
    <citation type="submission" date="2022-01" db="EMBL/GenBank/DDBJ databases">
        <authorList>
            <person name="Braso-Vives M."/>
        </authorList>
    </citation>
    <scope>NUCLEOTIDE SEQUENCE</scope>
</reference>
<keyword evidence="3" id="KW-1185">Reference proteome</keyword>
<protein>
    <submittedName>
        <fullName evidence="2">Hypp5206 protein</fullName>
    </submittedName>
</protein>
<dbReference type="Proteomes" id="UP000838412">
    <property type="component" value="Chromosome 9"/>
</dbReference>